<dbReference type="Proteomes" id="UP001154282">
    <property type="component" value="Unassembled WGS sequence"/>
</dbReference>
<name>A0AAV0H0J6_9ROSI</name>
<feature type="region of interest" description="Disordered" evidence="1">
    <location>
        <begin position="1"/>
        <end position="152"/>
    </location>
</feature>
<feature type="compositionally biased region" description="Basic and acidic residues" evidence="1">
    <location>
        <begin position="135"/>
        <end position="152"/>
    </location>
</feature>
<proteinExistence type="predicted"/>
<dbReference type="AlphaFoldDB" id="A0AAV0H0J6"/>
<evidence type="ECO:0000313" key="3">
    <source>
        <dbReference type="Proteomes" id="UP001154282"/>
    </source>
</evidence>
<protein>
    <submittedName>
        <fullName evidence="2">Uncharacterized protein</fullName>
    </submittedName>
</protein>
<reference evidence="2" key="1">
    <citation type="submission" date="2022-08" db="EMBL/GenBank/DDBJ databases">
        <authorList>
            <person name="Gutierrez-Valencia J."/>
        </authorList>
    </citation>
    <scope>NUCLEOTIDE SEQUENCE</scope>
</reference>
<feature type="compositionally biased region" description="Polar residues" evidence="1">
    <location>
        <begin position="72"/>
        <end position="83"/>
    </location>
</feature>
<accession>A0AAV0H0J6</accession>
<evidence type="ECO:0000256" key="1">
    <source>
        <dbReference type="SAM" id="MobiDB-lite"/>
    </source>
</evidence>
<comment type="caution">
    <text evidence="2">The sequence shown here is derived from an EMBL/GenBank/DDBJ whole genome shotgun (WGS) entry which is preliminary data.</text>
</comment>
<feature type="compositionally biased region" description="Basic and acidic residues" evidence="1">
    <location>
        <begin position="91"/>
        <end position="112"/>
    </location>
</feature>
<organism evidence="2 3">
    <name type="scientific">Linum tenue</name>
    <dbReference type="NCBI Taxonomy" id="586396"/>
    <lineage>
        <taxon>Eukaryota</taxon>
        <taxon>Viridiplantae</taxon>
        <taxon>Streptophyta</taxon>
        <taxon>Embryophyta</taxon>
        <taxon>Tracheophyta</taxon>
        <taxon>Spermatophyta</taxon>
        <taxon>Magnoliopsida</taxon>
        <taxon>eudicotyledons</taxon>
        <taxon>Gunneridae</taxon>
        <taxon>Pentapetalae</taxon>
        <taxon>rosids</taxon>
        <taxon>fabids</taxon>
        <taxon>Malpighiales</taxon>
        <taxon>Linaceae</taxon>
        <taxon>Linum</taxon>
    </lineage>
</organism>
<dbReference type="PANTHER" id="PTHR36075">
    <property type="entry name" value="BNAA10G09820D PROTEIN"/>
    <property type="match status" value="1"/>
</dbReference>
<dbReference type="EMBL" id="CAMGYJ010000002">
    <property type="protein sequence ID" value="CAI0378807.1"/>
    <property type="molecule type" value="Genomic_DNA"/>
</dbReference>
<evidence type="ECO:0000313" key="2">
    <source>
        <dbReference type="EMBL" id="CAI0378807.1"/>
    </source>
</evidence>
<dbReference type="PANTHER" id="PTHR36075:SF1">
    <property type="entry name" value="OS03G0595200 PROTEIN"/>
    <property type="match status" value="1"/>
</dbReference>
<gene>
    <name evidence="2" type="ORF">LITE_LOCUS2026</name>
</gene>
<sequence length="152" mass="17178">MDPSQQLTHPPINDEEDEWDTDGFVIPSLGIESRDQTTQNDLEVEVSKPPSPKQGQKEEQIYLGPHGAPPSQAKQQQEVNASSRKQRFKQKLKDADKRISGTGRENKLENLRELVGGGGGKTGTKMQQKNSTPKEWLDPHCHESQFEKWHPQ</sequence>
<keyword evidence="3" id="KW-1185">Reference proteome</keyword>